<evidence type="ECO:0000256" key="3">
    <source>
        <dbReference type="ARBA" id="ARBA00022786"/>
    </source>
</evidence>
<keyword evidence="2 7" id="KW-0812">Transmembrane</keyword>
<evidence type="ECO:0000256" key="1">
    <source>
        <dbReference type="ARBA" id="ARBA00004141"/>
    </source>
</evidence>
<feature type="transmembrane region" description="Helical" evidence="7">
    <location>
        <begin position="247"/>
        <end position="268"/>
    </location>
</feature>
<keyword evidence="4 7" id="KW-1133">Transmembrane helix</keyword>
<evidence type="ECO:0000313" key="8">
    <source>
        <dbReference type="EMBL" id="CAD7222990.1"/>
    </source>
</evidence>
<keyword evidence="5 7" id="KW-0472">Membrane</keyword>
<dbReference type="GO" id="GO:0061630">
    <property type="term" value="F:ubiquitin protein ligase activity"/>
    <property type="evidence" value="ECO:0007669"/>
    <property type="project" value="InterPro"/>
</dbReference>
<dbReference type="EMBL" id="OB660134">
    <property type="protein sequence ID" value="CAD7222990.1"/>
    <property type="molecule type" value="Genomic_DNA"/>
</dbReference>
<proteinExistence type="predicted"/>
<keyword evidence="3" id="KW-0833">Ubl conjugation pathway</keyword>
<name>A0A7R8W1B9_9CRUS</name>
<dbReference type="GO" id="GO:0016020">
    <property type="term" value="C:membrane"/>
    <property type="evidence" value="ECO:0007669"/>
    <property type="project" value="UniProtKB-SubCell"/>
</dbReference>
<accession>A0A7R8W1B9</accession>
<feature type="compositionally biased region" description="Low complexity" evidence="6">
    <location>
        <begin position="161"/>
        <end position="182"/>
    </location>
</feature>
<feature type="transmembrane region" description="Helical" evidence="7">
    <location>
        <begin position="202"/>
        <end position="226"/>
    </location>
</feature>
<reference evidence="8" key="1">
    <citation type="submission" date="2020-11" db="EMBL/GenBank/DDBJ databases">
        <authorList>
            <person name="Tran Van P."/>
        </authorList>
    </citation>
    <scope>NUCLEOTIDE SEQUENCE</scope>
</reference>
<feature type="region of interest" description="Disordered" evidence="6">
    <location>
        <begin position="83"/>
        <end position="129"/>
    </location>
</feature>
<feature type="region of interest" description="Disordered" evidence="6">
    <location>
        <begin position="145"/>
        <end position="182"/>
    </location>
</feature>
<dbReference type="GO" id="GO:1904294">
    <property type="term" value="P:positive regulation of ERAD pathway"/>
    <property type="evidence" value="ECO:0007669"/>
    <property type="project" value="InterPro"/>
</dbReference>
<dbReference type="OrthoDB" id="9049620at2759"/>
<dbReference type="AlphaFoldDB" id="A0A7R8W1B9"/>
<evidence type="ECO:0000256" key="7">
    <source>
        <dbReference type="SAM" id="Phobius"/>
    </source>
</evidence>
<gene>
    <name evidence="8" type="ORF">CTOB1V02_LOCUS985</name>
</gene>
<evidence type="ECO:0000256" key="4">
    <source>
        <dbReference type="ARBA" id="ARBA00022989"/>
    </source>
</evidence>
<dbReference type="PANTHER" id="PTHR15860:SF0">
    <property type="entry name" value="LP20373P"/>
    <property type="match status" value="1"/>
</dbReference>
<feature type="compositionally biased region" description="Basic and acidic residues" evidence="6">
    <location>
        <begin position="636"/>
        <end position="645"/>
    </location>
</feature>
<feature type="compositionally biased region" description="Basic and acidic residues" evidence="6">
    <location>
        <begin position="586"/>
        <end position="629"/>
    </location>
</feature>
<feature type="region of interest" description="Disordered" evidence="6">
    <location>
        <begin position="543"/>
        <end position="664"/>
    </location>
</feature>
<organism evidence="8">
    <name type="scientific">Cyprideis torosa</name>
    <dbReference type="NCBI Taxonomy" id="163714"/>
    <lineage>
        <taxon>Eukaryota</taxon>
        <taxon>Metazoa</taxon>
        <taxon>Ecdysozoa</taxon>
        <taxon>Arthropoda</taxon>
        <taxon>Crustacea</taxon>
        <taxon>Oligostraca</taxon>
        <taxon>Ostracoda</taxon>
        <taxon>Podocopa</taxon>
        <taxon>Podocopida</taxon>
        <taxon>Cytherocopina</taxon>
        <taxon>Cytheroidea</taxon>
        <taxon>Cytherideidae</taxon>
        <taxon>Cyprideis</taxon>
    </lineage>
</organism>
<feature type="compositionally biased region" description="Basic and acidic residues" evidence="6">
    <location>
        <begin position="655"/>
        <end position="664"/>
    </location>
</feature>
<comment type="subcellular location">
    <subcellularLocation>
        <location evidence="1">Membrane</location>
        <topology evidence="1">Multi-pass membrane protein</topology>
    </subcellularLocation>
</comment>
<sequence>MPSDDDAEDAANRNRGFRFLRTFGNRGPAEARRRLDAEVSQVFQEIRPILEQGQRTRAGLADFIREAQRRGVVDVGMGVYSRHMHPSSSAPSVTDTAVAPEPVPTAPHRRDSPSHVVLNMDNRSPEGAVSRDFSAGVEASGPSAGVLGPVASSPPVPPISSEPAAAAAGDSPNNNNSPDDNIVTVPDEVRGIVESVGKYVPYLGSLFILFIFNHLAGLLIFTGLMITFTHGNAVVKREVARQAKRNIVSLMPIVVNLITCIFFIYYVFWEDRLYYHLFFLVTDRMPSTWDNLIWTVLVTDFTAKLVTILIKVCIVALPSGPLPFQKRGKWYLFVERCSQLYRCVLPFPVWFQYYFQVVPSLWAGYTLGVVYVCFKCREFIGEFRKWRRALTTFLTTVRARRKLDLSLTLIFLEIMPLQSLTYGSQTRAYKTQWKHDIGKPLFFLDRVHGTCIVAGGYTSATTTLPDSVRFPSTEKNRIGLEDFNFGGNQTWIKEPPVSIEFSTETGNFGEANEGQDSEILTSKAPILRFGSATTVAAEEKIASPVKKGASDATSEEPAANGTPVATSEKEPAANGTGPEANGTSENGEKHEEKSVEAANGHTEKKDEEKTEEAGKEEGAGDAAVKRKSEAVASEEESNKKQKSDDAEVPTSVPEEAAKEAETTA</sequence>
<dbReference type="PANTHER" id="PTHR15860">
    <property type="entry name" value="UNCHARACTERIZED RING FINGER-CONTAINING PROTEIN"/>
    <property type="match status" value="1"/>
</dbReference>
<evidence type="ECO:0000256" key="6">
    <source>
        <dbReference type="SAM" id="MobiDB-lite"/>
    </source>
</evidence>
<dbReference type="InterPro" id="IPR044235">
    <property type="entry name" value="RNFT1/2"/>
</dbReference>
<evidence type="ECO:0000256" key="2">
    <source>
        <dbReference type="ARBA" id="ARBA00022692"/>
    </source>
</evidence>
<protein>
    <submittedName>
        <fullName evidence="8">Uncharacterized protein</fullName>
    </submittedName>
</protein>
<evidence type="ECO:0000256" key="5">
    <source>
        <dbReference type="ARBA" id="ARBA00023136"/>
    </source>
</evidence>